<accession>A0A811PT56</accession>
<dbReference type="PANTHER" id="PTHR33070">
    <property type="entry name" value="OS06G0725500 PROTEIN"/>
    <property type="match status" value="1"/>
</dbReference>
<comment type="caution">
    <text evidence="1">The sequence shown here is derived from an EMBL/GenBank/DDBJ whole genome shotgun (WGS) entry which is preliminary data.</text>
</comment>
<dbReference type="PANTHER" id="PTHR33070:SF107">
    <property type="entry name" value="DUF241 DOMAIN-CONTAINING PROTEIN"/>
    <property type="match status" value="1"/>
</dbReference>
<evidence type="ECO:0000313" key="1">
    <source>
        <dbReference type="EMBL" id="CAD6246485.1"/>
    </source>
</evidence>
<organism evidence="1 2">
    <name type="scientific">Miscanthus lutarioriparius</name>
    <dbReference type="NCBI Taxonomy" id="422564"/>
    <lineage>
        <taxon>Eukaryota</taxon>
        <taxon>Viridiplantae</taxon>
        <taxon>Streptophyta</taxon>
        <taxon>Embryophyta</taxon>
        <taxon>Tracheophyta</taxon>
        <taxon>Spermatophyta</taxon>
        <taxon>Magnoliopsida</taxon>
        <taxon>Liliopsida</taxon>
        <taxon>Poales</taxon>
        <taxon>Poaceae</taxon>
        <taxon>PACMAD clade</taxon>
        <taxon>Panicoideae</taxon>
        <taxon>Andropogonodae</taxon>
        <taxon>Andropogoneae</taxon>
        <taxon>Saccharinae</taxon>
        <taxon>Miscanthus</taxon>
    </lineage>
</organism>
<gene>
    <name evidence="1" type="ORF">NCGR_LOCUS30740</name>
</gene>
<dbReference type="OrthoDB" id="1701699at2759"/>
<dbReference type="Pfam" id="PF03087">
    <property type="entry name" value="BPS1"/>
    <property type="match status" value="2"/>
</dbReference>
<dbReference type="GO" id="GO:0048364">
    <property type="term" value="P:root development"/>
    <property type="evidence" value="ECO:0007669"/>
    <property type="project" value="InterPro"/>
</dbReference>
<sequence>MACHLRSASVPSSPRSNETDVEEQLQSLKAAISAPSATIETMVDDLSKLGSIFDCIDALTCMPISQRKAVEEELERSLILLDLCSTVQESFVELKASVQEMQLALKRGDNAALQTKIQCYVRLAKKAQKLFKKVNKKTASDIEGCRVIKLVAEAREIAMSVLESTLHLLLKQIAMPSSSKWSLISMSFQKKRIMCEAEQLQGLELDIVDLENGVGTLFRTLIQSRVSLLNTLSLAWIFKVTAKESFGELKMSIMDMQMALKRGDDAAVQVMIQSYIRLVKKAQKQFKKISKKSIAADQENCRVIKLLSEAREVAVSMLETSSRLLAVPSSSKWSLVSKTFQKRRVVSEEQLQELELYILDESGVAALFRKLIQSRD</sequence>
<dbReference type="Proteomes" id="UP000604825">
    <property type="component" value="Unassembled WGS sequence"/>
</dbReference>
<proteinExistence type="predicted"/>
<reference evidence="1" key="1">
    <citation type="submission" date="2020-10" db="EMBL/GenBank/DDBJ databases">
        <authorList>
            <person name="Han B."/>
            <person name="Lu T."/>
            <person name="Zhao Q."/>
            <person name="Huang X."/>
            <person name="Zhao Y."/>
        </authorList>
    </citation>
    <scope>NUCLEOTIDE SEQUENCE</scope>
</reference>
<keyword evidence="2" id="KW-1185">Reference proteome</keyword>
<dbReference type="EMBL" id="CAJGYO010000007">
    <property type="protein sequence ID" value="CAD6246485.1"/>
    <property type="molecule type" value="Genomic_DNA"/>
</dbReference>
<name>A0A811PT56_9POAL</name>
<dbReference type="GO" id="GO:0048367">
    <property type="term" value="P:shoot system development"/>
    <property type="evidence" value="ECO:0007669"/>
    <property type="project" value="InterPro"/>
</dbReference>
<evidence type="ECO:0000313" key="2">
    <source>
        <dbReference type="Proteomes" id="UP000604825"/>
    </source>
</evidence>
<dbReference type="AlphaFoldDB" id="A0A811PT56"/>
<dbReference type="InterPro" id="IPR004320">
    <property type="entry name" value="BPS1_pln"/>
</dbReference>
<protein>
    <submittedName>
        <fullName evidence="1">Uncharacterized protein</fullName>
    </submittedName>
</protein>